<gene>
    <name evidence="1" type="ORF">SPELUC_LOCUS12686</name>
</gene>
<dbReference type="Proteomes" id="UP000789366">
    <property type="component" value="Unassembled WGS sequence"/>
</dbReference>
<sequence length="78" mass="9316">MNPELVKLLFKYCNISLKTDDSKDDLLFNYEKIEEILKANQYDKPKTIKINNDKYFKEEYINCFAENIKTIIKSSNKN</sequence>
<protein>
    <submittedName>
        <fullName evidence="1">4697_t:CDS:1</fullName>
    </submittedName>
</protein>
<reference evidence="1" key="1">
    <citation type="submission" date="2021-06" db="EMBL/GenBank/DDBJ databases">
        <authorList>
            <person name="Kallberg Y."/>
            <person name="Tangrot J."/>
            <person name="Rosling A."/>
        </authorList>
    </citation>
    <scope>NUCLEOTIDE SEQUENCE</scope>
    <source>
        <strain evidence="1">28 12/20/2015</strain>
    </source>
</reference>
<keyword evidence="2" id="KW-1185">Reference proteome</keyword>
<comment type="caution">
    <text evidence="1">The sequence shown here is derived from an EMBL/GenBank/DDBJ whole genome shotgun (WGS) entry which is preliminary data.</text>
</comment>
<name>A0ACA9PVM3_9GLOM</name>
<feature type="non-terminal residue" evidence="1">
    <location>
        <position position="78"/>
    </location>
</feature>
<evidence type="ECO:0000313" key="2">
    <source>
        <dbReference type="Proteomes" id="UP000789366"/>
    </source>
</evidence>
<organism evidence="1 2">
    <name type="scientific">Cetraspora pellucida</name>
    <dbReference type="NCBI Taxonomy" id="1433469"/>
    <lineage>
        <taxon>Eukaryota</taxon>
        <taxon>Fungi</taxon>
        <taxon>Fungi incertae sedis</taxon>
        <taxon>Mucoromycota</taxon>
        <taxon>Glomeromycotina</taxon>
        <taxon>Glomeromycetes</taxon>
        <taxon>Diversisporales</taxon>
        <taxon>Gigasporaceae</taxon>
        <taxon>Cetraspora</taxon>
    </lineage>
</organism>
<proteinExistence type="predicted"/>
<evidence type="ECO:0000313" key="1">
    <source>
        <dbReference type="EMBL" id="CAG8724822.1"/>
    </source>
</evidence>
<accession>A0ACA9PVM3</accession>
<dbReference type="EMBL" id="CAJVPW010030719">
    <property type="protein sequence ID" value="CAG8724822.1"/>
    <property type="molecule type" value="Genomic_DNA"/>
</dbReference>